<organism evidence="2 3">
    <name type="scientific">Cytospora mali</name>
    <name type="common">Apple Valsa canker fungus</name>
    <name type="synonym">Valsa mali</name>
    <dbReference type="NCBI Taxonomy" id="578113"/>
    <lineage>
        <taxon>Eukaryota</taxon>
        <taxon>Fungi</taxon>
        <taxon>Dikarya</taxon>
        <taxon>Ascomycota</taxon>
        <taxon>Pezizomycotina</taxon>
        <taxon>Sordariomycetes</taxon>
        <taxon>Sordariomycetidae</taxon>
        <taxon>Diaporthales</taxon>
        <taxon>Cytosporaceae</taxon>
        <taxon>Cytospora</taxon>
    </lineage>
</organism>
<reference evidence="2" key="1">
    <citation type="submission" date="2014-12" db="EMBL/GenBank/DDBJ databases">
        <title>Genome Sequence of Valsa Canker Pathogens Uncovers a Specific Adaption of Colonization on Woody Bark.</title>
        <authorList>
            <person name="Yin Z."/>
            <person name="Liu H."/>
            <person name="Gao X."/>
            <person name="Li Z."/>
            <person name="Song N."/>
            <person name="Ke X."/>
            <person name="Dai Q."/>
            <person name="Wu Y."/>
            <person name="Sun Y."/>
            <person name="Xu J.-R."/>
            <person name="Kang Z.K."/>
            <person name="Wang L."/>
            <person name="Huang L."/>
        </authorList>
    </citation>
    <scope>NUCLEOTIDE SEQUENCE [LARGE SCALE GENOMIC DNA]</scope>
    <source>
        <strain evidence="2">03-8</strain>
    </source>
</reference>
<evidence type="ECO:0000313" key="2">
    <source>
        <dbReference type="EMBL" id="KUI66514.1"/>
    </source>
</evidence>
<protein>
    <submittedName>
        <fullName evidence="2">Uncharacterized protein</fullName>
    </submittedName>
</protein>
<feature type="region of interest" description="Disordered" evidence="1">
    <location>
        <begin position="132"/>
        <end position="155"/>
    </location>
</feature>
<dbReference type="EMBL" id="CM003099">
    <property type="protein sequence ID" value="KUI66514.1"/>
    <property type="molecule type" value="Genomic_DNA"/>
</dbReference>
<accession>A0A194VQP4</accession>
<keyword evidence="3" id="KW-1185">Reference proteome</keyword>
<evidence type="ECO:0000256" key="1">
    <source>
        <dbReference type="SAM" id="MobiDB-lite"/>
    </source>
</evidence>
<sequence>MAMASLNTPSALALSSPSSIATWLRVLIRFQSASSPSQCVHSTLSWPMGRENCGRLLVSVSQRTCTGFDLSCLEKTSCHCSSRNGCASSEARSSMFQIMPNTAPGCNTRCISASASFVANLFKQKHKLWAATHPSPQPSRTPATPAISSAEPSRTLTPLRPLAPSPFLMSGCGSTATTSKPSCLAASASVNLPVPAATSTTRACALSASLMCSRSLCTASAGYAGRWAS</sequence>
<name>A0A194VQP4_CYTMA</name>
<proteinExistence type="predicted"/>
<dbReference type="AlphaFoldDB" id="A0A194VQP4"/>
<gene>
    <name evidence="2" type="ORF">VM1G_11380</name>
</gene>
<feature type="compositionally biased region" description="Polar residues" evidence="1">
    <location>
        <begin position="138"/>
        <end position="155"/>
    </location>
</feature>
<evidence type="ECO:0000313" key="3">
    <source>
        <dbReference type="Proteomes" id="UP000078559"/>
    </source>
</evidence>
<dbReference type="Proteomes" id="UP000078559">
    <property type="component" value="Chromosome 2"/>
</dbReference>